<proteinExistence type="predicted"/>
<keyword evidence="3" id="KW-1185">Reference proteome</keyword>
<dbReference type="EMBL" id="SOQZ01000001">
    <property type="protein sequence ID" value="TDY14182.1"/>
    <property type="molecule type" value="Genomic_DNA"/>
</dbReference>
<dbReference type="InterPro" id="IPR025202">
    <property type="entry name" value="PLD-like_dom"/>
</dbReference>
<dbReference type="SUPFAM" id="SSF56024">
    <property type="entry name" value="Phospholipase D/nuclease"/>
    <property type="match status" value="1"/>
</dbReference>
<dbReference type="RefSeq" id="WP_134198739.1">
    <property type="nucleotide sequence ID" value="NZ_SOQZ01000001.1"/>
</dbReference>
<sequence length="230" mass="27384">MKVIGTTEISFEIENILKNAENFLIIVSPYFKLNQRLKVRLSDAFKSVDQVYILHRENELKYNDSKWLKTFNNINIFSIKNLHSKIYINEETALISSMNLYEYSQINNHEIGVKIDCDYDIEEFKDTLNEVRVILESGTFELNKKFSEIIESTIDYSMGKLYSDLSYKYRFKHSKIDNQTLYEFLCNKSRELVDFKDYELYQDKTAILRSTQLGKEKYEFLEKELIKLAD</sequence>
<dbReference type="Pfam" id="PF13091">
    <property type="entry name" value="PLDc_2"/>
    <property type="match status" value="1"/>
</dbReference>
<dbReference type="Proteomes" id="UP000294930">
    <property type="component" value="Unassembled WGS sequence"/>
</dbReference>
<comment type="caution">
    <text evidence="2">The sequence shown here is derived from an EMBL/GenBank/DDBJ whole genome shotgun (WGS) entry which is preliminary data.</text>
</comment>
<protein>
    <submittedName>
        <fullName evidence="2">Phospholipase D-like protein</fullName>
    </submittedName>
</protein>
<evidence type="ECO:0000313" key="3">
    <source>
        <dbReference type="Proteomes" id="UP000294930"/>
    </source>
</evidence>
<dbReference type="Gene3D" id="3.30.870.10">
    <property type="entry name" value="Endonuclease Chain A"/>
    <property type="match status" value="1"/>
</dbReference>
<evidence type="ECO:0000259" key="1">
    <source>
        <dbReference type="Pfam" id="PF13091"/>
    </source>
</evidence>
<accession>A0ABY2G8P4</accession>
<organism evidence="2 3">
    <name type="scientific">Meridianimaribacter flavus</name>
    <dbReference type="NCBI Taxonomy" id="571115"/>
    <lineage>
        <taxon>Bacteria</taxon>
        <taxon>Pseudomonadati</taxon>
        <taxon>Bacteroidota</taxon>
        <taxon>Flavobacteriia</taxon>
        <taxon>Flavobacteriales</taxon>
        <taxon>Flavobacteriaceae</taxon>
        <taxon>Meridianimaribacter</taxon>
    </lineage>
</organism>
<evidence type="ECO:0000313" key="2">
    <source>
        <dbReference type="EMBL" id="TDY14182.1"/>
    </source>
</evidence>
<dbReference type="CDD" id="cd09176">
    <property type="entry name" value="PLDc_unchar6"/>
    <property type="match status" value="1"/>
</dbReference>
<gene>
    <name evidence="2" type="ORF">A8975_0784</name>
</gene>
<feature type="domain" description="Phospholipase D-like" evidence="1">
    <location>
        <begin position="15"/>
        <end position="128"/>
    </location>
</feature>
<dbReference type="InterPro" id="IPR059166">
    <property type="entry name" value="PLD-like_cat"/>
</dbReference>
<name>A0ABY2G8P4_9FLAO</name>
<reference evidence="2 3" key="1">
    <citation type="submission" date="2019-03" db="EMBL/GenBank/DDBJ databases">
        <title>Genomic Encyclopedia of Type Strains, Phase III (KMG-III): the genomes of soil and plant-associated and newly described type strains.</title>
        <authorList>
            <person name="Whitman W."/>
        </authorList>
    </citation>
    <scope>NUCLEOTIDE SEQUENCE [LARGE SCALE GENOMIC DNA]</scope>
    <source>
        <strain evidence="2 3">CGMCC 1.10957</strain>
    </source>
</reference>